<feature type="domain" description="GGDEF" evidence="4">
    <location>
        <begin position="473"/>
        <end position="605"/>
    </location>
</feature>
<feature type="region of interest" description="Disordered" evidence="3">
    <location>
        <begin position="158"/>
        <end position="196"/>
    </location>
</feature>
<accession>A0ABX1NKM1</accession>
<dbReference type="InterPro" id="IPR043128">
    <property type="entry name" value="Rev_trsase/Diguanyl_cyclase"/>
</dbReference>
<sequence length="606" mass="67607">MPAPTQPSEIAREVLRLFAARRISPTPDNFRALYYEVAGAPDAEGAFPDKFVRALARQLPRDTAERARIARQLDQALADNNQDTSRQALTDYLASLKTEQPPAWNELIANLLRQWEARQLGWTTARKRESLERVLAANDPATLHARLQALVRSWTQAPVDPEAPAPREPSDAANAPANAPSASAPTPPAGAAPEMRQVAPGEAGELLAARQELLQLALETVLPPLLTEQPELAQEADRLAGSVKTAGNADDLRNIATRMRKFAYRLEMVAGDRAEINAGLLNLLRLLLDNIDQIVVDDSWLSGQIEVLRDVLGKPANVRLIDDAERRLREIIYKQSQLKHNHSEAQRSLKELLAGFVDHLASFAETTGAYHDRIGNCADRISTARDITEISGVLGEVMRETLAMRDAARRSRDELDATRERARDAEERMNELQRQLDEASRLMRHDQLTGVLNRRGLEETFDKEAARARRHGSPLSLALLDLDNFKQLNDTFGHRTGDDALVHLATIIRQSLRPQDTVSRHGGEEFILLYPDTTLEQAQAALVRLQRELTRNFFLTHERKVLITFSAGVTEWNPDDTVESTVQRADEAMYRAKQAGKNKVVAHPVV</sequence>
<dbReference type="InterPro" id="IPR050469">
    <property type="entry name" value="Diguanylate_Cyclase"/>
</dbReference>
<dbReference type="PANTHER" id="PTHR45138:SF9">
    <property type="entry name" value="DIGUANYLATE CYCLASE DGCM-RELATED"/>
    <property type="match status" value="1"/>
</dbReference>
<keyword evidence="6" id="KW-1185">Reference proteome</keyword>
<dbReference type="CDD" id="cd01949">
    <property type="entry name" value="GGDEF"/>
    <property type="match status" value="1"/>
</dbReference>
<dbReference type="Gene3D" id="3.30.70.270">
    <property type="match status" value="1"/>
</dbReference>
<dbReference type="RefSeq" id="WP_169142265.1">
    <property type="nucleotide sequence ID" value="NZ_WTVS01000050.1"/>
</dbReference>
<dbReference type="PANTHER" id="PTHR45138">
    <property type="entry name" value="REGULATORY COMPONENTS OF SENSORY TRANSDUCTION SYSTEM"/>
    <property type="match status" value="1"/>
</dbReference>
<dbReference type="NCBIfam" id="TIGR00254">
    <property type="entry name" value="GGDEF"/>
    <property type="match status" value="1"/>
</dbReference>
<name>A0ABX1NKM1_9RHOO</name>
<dbReference type="Proteomes" id="UP000634522">
    <property type="component" value="Unassembled WGS sequence"/>
</dbReference>
<organism evidence="5 6">
    <name type="scientific">Aromatoleum toluolicum</name>
    <dbReference type="NCBI Taxonomy" id="90060"/>
    <lineage>
        <taxon>Bacteria</taxon>
        <taxon>Pseudomonadati</taxon>
        <taxon>Pseudomonadota</taxon>
        <taxon>Betaproteobacteria</taxon>
        <taxon>Rhodocyclales</taxon>
        <taxon>Rhodocyclaceae</taxon>
        <taxon>Aromatoleum</taxon>
    </lineage>
</organism>
<gene>
    <name evidence="5" type="ORF">GPA27_20015</name>
</gene>
<dbReference type="Pfam" id="PF00990">
    <property type="entry name" value="GGDEF"/>
    <property type="match status" value="1"/>
</dbReference>
<protein>
    <recommendedName>
        <fullName evidence="1">diguanylate cyclase</fullName>
        <ecNumber evidence="1">2.7.7.65</ecNumber>
    </recommendedName>
</protein>
<evidence type="ECO:0000313" key="6">
    <source>
        <dbReference type="Proteomes" id="UP000634522"/>
    </source>
</evidence>
<evidence type="ECO:0000259" key="4">
    <source>
        <dbReference type="PROSITE" id="PS50887"/>
    </source>
</evidence>
<dbReference type="InterPro" id="IPR029787">
    <property type="entry name" value="Nucleotide_cyclase"/>
</dbReference>
<dbReference type="SUPFAM" id="SSF55073">
    <property type="entry name" value="Nucleotide cyclase"/>
    <property type="match status" value="1"/>
</dbReference>
<feature type="compositionally biased region" description="Low complexity" evidence="3">
    <location>
        <begin position="171"/>
        <end position="184"/>
    </location>
</feature>
<dbReference type="EMBL" id="WTVS01000050">
    <property type="protein sequence ID" value="NMF99668.1"/>
    <property type="molecule type" value="Genomic_DNA"/>
</dbReference>
<reference evidence="5 6" key="1">
    <citation type="submission" date="2019-12" db="EMBL/GenBank/DDBJ databases">
        <title>Comparative genomics gives insights into the taxonomy of the Azoarcus-Aromatoleum group and reveals separate origins of nif in the plant-associated Azoarcus and non-plant-associated Aromatoleum sub-groups.</title>
        <authorList>
            <person name="Lafos M."/>
            <person name="Maluk M."/>
            <person name="Batista M."/>
            <person name="Junghare M."/>
            <person name="Carmona M."/>
            <person name="Faoro H."/>
            <person name="Cruz L.M."/>
            <person name="Battistoni F."/>
            <person name="De Souza E."/>
            <person name="Pedrosa F."/>
            <person name="Chen W.-M."/>
            <person name="Poole P.S."/>
            <person name="Dixon R.A."/>
            <person name="James E.K."/>
        </authorList>
    </citation>
    <scope>NUCLEOTIDE SEQUENCE [LARGE SCALE GENOMIC DNA]</scope>
    <source>
        <strain evidence="5 6">T</strain>
    </source>
</reference>
<proteinExistence type="predicted"/>
<dbReference type="SMART" id="SM00267">
    <property type="entry name" value="GGDEF"/>
    <property type="match status" value="1"/>
</dbReference>
<evidence type="ECO:0000256" key="2">
    <source>
        <dbReference type="ARBA" id="ARBA00034247"/>
    </source>
</evidence>
<feature type="region of interest" description="Disordered" evidence="3">
    <location>
        <begin position="408"/>
        <end position="433"/>
    </location>
</feature>
<dbReference type="PROSITE" id="PS50887">
    <property type="entry name" value="GGDEF"/>
    <property type="match status" value="1"/>
</dbReference>
<evidence type="ECO:0000313" key="5">
    <source>
        <dbReference type="EMBL" id="NMF99668.1"/>
    </source>
</evidence>
<comment type="catalytic activity">
    <reaction evidence="2">
        <text>2 GTP = 3',3'-c-di-GMP + 2 diphosphate</text>
        <dbReference type="Rhea" id="RHEA:24898"/>
        <dbReference type="ChEBI" id="CHEBI:33019"/>
        <dbReference type="ChEBI" id="CHEBI:37565"/>
        <dbReference type="ChEBI" id="CHEBI:58805"/>
        <dbReference type="EC" id="2.7.7.65"/>
    </reaction>
</comment>
<evidence type="ECO:0000256" key="1">
    <source>
        <dbReference type="ARBA" id="ARBA00012528"/>
    </source>
</evidence>
<dbReference type="InterPro" id="IPR000160">
    <property type="entry name" value="GGDEF_dom"/>
</dbReference>
<dbReference type="EC" id="2.7.7.65" evidence="1"/>
<comment type="caution">
    <text evidence="5">The sequence shown here is derived from an EMBL/GenBank/DDBJ whole genome shotgun (WGS) entry which is preliminary data.</text>
</comment>
<evidence type="ECO:0000256" key="3">
    <source>
        <dbReference type="SAM" id="MobiDB-lite"/>
    </source>
</evidence>